<accession>A0A8J5XLX9</accession>
<feature type="compositionally biased region" description="Basic and acidic residues" evidence="1">
    <location>
        <begin position="156"/>
        <end position="167"/>
    </location>
</feature>
<feature type="region of interest" description="Disordered" evidence="1">
    <location>
        <begin position="1"/>
        <end position="78"/>
    </location>
</feature>
<name>A0A8J5XLX9_DIALT</name>
<feature type="compositionally biased region" description="Low complexity" evidence="1">
    <location>
        <begin position="29"/>
        <end position="46"/>
    </location>
</feature>
<gene>
    <name evidence="2" type="ORF">KFE25_002981</name>
</gene>
<feature type="region of interest" description="Disordered" evidence="1">
    <location>
        <begin position="104"/>
        <end position="167"/>
    </location>
</feature>
<reference evidence="2" key="1">
    <citation type="submission" date="2021-05" db="EMBL/GenBank/DDBJ databases">
        <title>The genome of the haptophyte Pavlova lutheri (Diacronema luteri, Pavlovales) - a model for lipid biosynthesis in eukaryotic algae.</title>
        <authorList>
            <person name="Hulatt C.J."/>
            <person name="Posewitz M.C."/>
        </authorList>
    </citation>
    <scope>NUCLEOTIDE SEQUENCE</scope>
    <source>
        <strain evidence="2">NIVA-4/92</strain>
    </source>
</reference>
<proteinExistence type="predicted"/>
<evidence type="ECO:0000313" key="2">
    <source>
        <dbReference type="EMBL" id="KAG8465674.1"/>
    </source>
</evidence>
<evidence type="ECO:0000313" key="3">
    <source>
        <dbReference type="Proteomes" id="UP000751190"/>
    </source>
</evidence>
<feature type="compositionally biased region" description="Pro residues" evidence="1">
    <location>
        <begin position="54"/>
        <end position="66"/>
    </location>
</feature>
<evidence type="ECO:0000256" key="1">
    <source>
        <dbReference type="SAM" id="MobiDB-lite"/>
    </source>
</evidence>
<comment type="caution">
    <text evidence="2">The sequence shown here is derived from an EMBL/GenBank/DDBJ whole genome shotgun (WGS) entry which is preliminary data.</text>
</comment>
<protein>
    <submittedName>
        <fullName evidence="2">Uncharacterized protein</fullName>
    </submittedName>
</protein>
<organism evidence="2 3">
    <name type="scientific">Diacronema lutheri</name>
    <name type="common">Unicellular marine alga</name>
    <name type="synonym">Monochrysis lutheri</name>
    <dbReference type="NCBI Taxonomy" id="2081491"/>
    <lineage>
        <taxon>Eukaryota</taxon>
        <taxon>Haptista</taxon>
        <taxon>Haptophyta</taxon>
        <taxon>Pavlovophyceae</taxon>
        <taxon>Pavlovales</taxon>
        <taxon>Pavlovaceae</taxon>
        <taxon>Diacronema</taxon>
    </lineage>
</organism>
<dbReference type="AlphaFoldDB" id="A0A8J5XLX9"/>
<sequence>MQLNAAPAVEEPAPTDVTSPTAAAAVKIDTPSAAPASDAAPAAAPTVDIAMTDKPPPTEPATPTPAHPASDGETPLAEKCAKATIDGTPESKANLTTALRSLDNDVPADMSGTPAPAVGIKPMHVDTPALHSDETSPCGKRKAEDEVDGAQPAKAKTPEKATVEEVA</sequence>
<dbReference type="EMBL" id="JAGTXO010000010">
    <property type="protein sequence ID" value="KAG8465674.1"/>
    <property type="molecule type" value="Genomic_DNA"/>
</dbReference>
<keyword evidence="3" id="KW-1185">Reference proteome</keyword>
<dbReference type="Proteomes" id="UP000751190">
    <property type="component" value="Unassembled WGS sequence"/>
</dbReference>